<dbReference type="Gene3D" id="3.40.50.1820">
    <property type="entry name" value="alpha/beta hydrolase"/>
    <property type="match status" value="1"/>
</dbReference>
<dbReference type="RefSeq" id="WP_108783071.1">
    <property type="nucleotide sequence ID" value="NZ_OMKW01000003.1"/>
</dbReference>
<evidence type="ECO:0000313" key="4">
    <source>
        <dbReference type="EMBL" id="SPF30379.1"/>
    </source>
</evidence>
<feature type="signal peptide" evidence="2">
    <location>
        <begin position="1"/>
        <end position="19"/>
    </location>
</feature>
<feature type="domain" description="BD-FAE-like" evidence="3">
    <location>
        <begin position="48"/>
        <end position="225"/>
    </location>
</feature>
<dbReference type="InterPro" id="IPR029058">
    <property type="entry name" value="AB_hydrolase_fold"/>
</dbReference>
<dbReference type="AlphaFoldDB" id="A0A2R8ADT7"/>
<protein>
    <recommendedName>
        <fullName evidence="3">BD-FAE-like domain-containing protein</fullName>
    </recommendedName>
</protein>
<dbReference type="Proteomes" id="UP000244932">
    <property type="component" value="Unassembled WGS sequence"/>
</dbReference>
<keyword evidence="2" id="KW-0732">Signal</keyword>
<evidence type="ECO:0000256" key="2">
    <source>
        <dbReference type="SAM" id="SignalP"/>
    </source>
</evidence>
<proteinExistence type="predicted"/>
<dbReference type="SUPFAM" id="SSF53474">
    <property type="entry name" value="alpha/beta-Hydrolases"/>
    <property type="match status" value="1"/>
</dbReference>
<dbReference type="PROSITE" id="PS51257">
    <property type="entry name" value="PROKAR_LIPOPROTEIN"/>
    <property type="match status" value="1"/>
</dbReference>
<keyword evidence="1" id="KW-0378">Hydrolase</keyword>
<reference evidence="4 5" key="1">
    <citation type="submission" date="2018-03" db="EMBL/GenBank/DDBJ databases">
        <authorList>
            <person name="Keele B.F."/>
        </authorList>
    </citation>
    <scope>NUCLEOTIDE SEQUENCE [LARGE SCALE GENOMIC DNA]</scope>
    <source>
        <strain evidence="4 5">CeCT 8812</strain>
    </source>
</reference>
<dbReference type="GO" id="GO:0016787">
    <property type="term" value="F:hydrolase activity"/>
    <property type="evidence" value="ECO:0007669"/>
    <property type="project" value="UniProtKB-KW"/>
</dbReference>
<dbReference type="InterPro" id="IPR049492">
    <property type="entry name" value="BD-FAE-like_dom"/>
</dbReference>
<keyword evidence="5" id="KW-1185">Reference proteome</keyword>
<dbReference type="InterPro" id="IPR050300">
    <property type="entry name" value="GDXG_lipolytic_enzyme"/>
</dbReference>
<dbReference type="PANTHER" id="PTHR48081:SF9">
    <property type="entry name" value="CARBOXYLESTERASE"/>
    <property type="match status" value="1"/>
</dbReference>
<dbReference type="Pfam" id="PF20434">
    <property type="entry name" value="BD-FAE"/>
    <property type="match status" value="1"/>
</dbReference>
<gene>
    <name evidence="4" type="ORF">POI8812_02715</name>
</gene>
<dbReference type="EMBL" id="OMKW01000003">
    <property type="protein sequence ID" value="SPF30379.1"/>
    <property type="molecule type" value="Genomic_DNA"/>
</dbReference>
<sequence length="280" mass="29491">MQKFVAFAASLVLAGCSPAAVLNAVSGSSDVVETRDLAYGPLPRHQYDLYMPVGDDGSTPLVVFIHGGSWKEGDKGIYRFLGTALGERGYAVAVPNYRLFPEVLFPDFVEDAALATAHLMEEGRPVVLMGHSAGAHIAGLLAWDGRYLAAQGQDACALSGVIGVSGPYEFLPPGPTIRDIFPEERLADSQPINFAEGPAVPTLLLHGIADETVHVEDTELMADALEAAGNPVEARLYDGVGHIEIIGAMSPLLTSRAPTLADVTDWLNAQRAAGWPGCGG</sequence>
<evidence type="ECO:0000259" key="3">
    <source>
        <dbReference type="Pfam" id="PF20434"/>
    </source>
</evidence>
<name>A0A2R8ADT7_9RHOB</name>
<dbReference type="OrthoDB" id="9771666at2"/>
<feature type="chain" id="PRO_5015344987" description="BD-FAE-like domain-containing protein" evidence="2">
    <location>
        <begin position="20"/>
        <end position="280"/>
    </location>
</feature>
<evidence type="ECO:0000256" key="1">
    <source>
        <dbReference type="ARBA" id="ARBA00022801"/>
    </source>
</evidence>
<organism evidence="4 5">
    <name type="scientific">Pontivivens insulae</name>
    <dbReference type="NCBI Taxonomy" id="1639689"/>
    <lineage>
        <taxon>Bacteria</taxon>
        <taxon>Pseudomonadati</taxon>
        <taxon>Pseudomonadota</taxon>
        <taxon>Alphaproteobacteria</taxon>
        <taxon>Rhodobacterales</taxon>
        <taxon>Paracoccaceae</taxon>
        <taxon>Pontivivens</taxon>
    </lineage>
</organism>
<evidence type="ECO:0000313" key="5">
    <source>
        <dbReference type="Proteomes" id="UP000244932"/>
    </source>
</evidence>
<dbReference type="PANTHER" id="PTHR48081">
    <property type="entry name" value="AB HYDROLASE SUPERFAMILY PROTEIN C4A8.06C"/>
    <property type="match status" value="1"/>
</dbReference>
<accession>A0A2R8ADT7</accession>